<keyword evidence="4" id="KW-0067">ATP-binding</keyword>
<gene>
    <name evidence="6" type="ORF">PFISCL1PPCAC_7082</name>
</gene>
<name>A0AAV5V816_9BILA</name>
<evidence type="ECO:0000256" key="1">
    <source>
        <dbReference type="ARBA" id="ARBA00022679"/>
    </source>
</evidence>
<dbReference type="EMBL" id="BTSY01000002">
    <property type="protein sequence ID" value="GMT15785.1"/>
    <property type="molecule type" value="Genomic_DNA"/>
</dbReference>
<sequence length="317" mass="35334">VKKFPEIDLSQYDGRELGSGGEGCVYRYDLPGALLGFQQDKVTVAAKKFETALSHSSNETRSDSFRGCDEVLALFKLRHHPNVVGFIGRGTIGVDRYLIVEYCPRSLFGEIEEARGSGTLLHPTDFVRWATGICDGMRFVHENHGHHGDLKPQNILIDVRGRALIADFGLSTTTISSAAKMNSNRGTARYMAPEQHRGAKLDGEAMKSCDVWSFGIILWEMITCQMPFATIDDIAIPYMIGAISDDSPPLPLPHGNDCESVVNTIEKCWSANHRRPSFYTLHSYMHDVTEEIAEGINGNDAVVLWWSEECQEWLNAH</sequence>
<dbReference type="InterPro" id="IPR000719">
    <property type="entry name" value="Prot_kinase_dom"/>
</dbReference>
<proteinExistence type="predicted"/>
<feature type="non-terminal residue" evidence="6">
    <location>
        <position position="1"/>
    </location>
</feature>
<keyword evidence="1" id="KW-0808">Transferase</keyword>
<organism evidence="6 7">
    <name type="scientific">Pristionchus fissidentatus</name>
    <dbReference type="NCBI Taxonomy" id="1538716"/>
    <lineage>
        <taxon>Eukaryota</taxon>
        <taxon>Metazoa</taxon>
        <taxon>Ecdysozoa</taxon>
        <taxon>Nematoda</taxon>
        <taxon>Chromadorea</taxon>
        <taxon>Rhabditida</taxon>
        <taxon>Rhabditina</taxon>
        <taxon>Diplogasteromorpha</taxon>
        <taxon>Diplogasteroidea</taxon>
        <taxon>Neodiplogasteridae</taxon>
        <taxon>Pristionchus</taxon>
    </lineage>
</organism>
<evidence type="ECO:0000313" key="6">
    <source>
        <dbReference type="EMBL" id="GMT15785.1"/>
    </source>
</evidence>
<dbReference type="Pfam" id="PF07714">
    <property type="entry name" value="PK_Tyr_Ser-Thr"/>
    <property type="match status" value="1"/>
</dbReference>
<dbReference type="GO" id="GO:0005524">
    <property type="term" value="F:ATP binding"/>
    <property type="evidence" value="ECO:0007669"/>
    <property type="project" value="UniProtKB-KW"/>
</dbReference>
<dbReference type="PANTHER" id="PTHR44329">
    <property type="entry name" value="SERINE/THREONINE-PROTEIN KINASE TNNI3K-RELATED"/>
    <property type="match status" value="1"/>
</dbReference>
<dbReference type="GO" id="GO:0004674">
    <property type="term" value="F:protein serine/threonine kinase activity"/>
    <property type="evidence" value="ECO:0007669"/>
    <property type="project" value="TreeGrafter"/>
</dbReference>
<dbReference type="Gene3D" id="1.10.510.10">
    <property type="entry name" value="Transferase(Phosphotransferase) domain 1"/>
    <property type="match status" value="1"/>
</dbReference>
<keyword evidence="2" id="KW-0547">Nucleotide-binding</keyword>
<dbReference type="InterPro" id="IPR011009">
    <property type="entry name" value="Kinase-like_dom_sf"/>
</dbReference>
<dbReference type="SUPFAM" id="SSF56112">
    <property type="entry name" value="Protein kinase-like (PK-like)"/>
    <property type="match status" value="1"/>
</dbReference>
<dbReference type="AlphaFoldDB" id="A0AAV5V816"/>
<evidence type="ECO:0000256" key="4">
    <source>
        <dbReference type="ARBA" id="ARBA00022840"/>
    </source>
</evidence>
<reference evidence="6" key="1">
    <citation type="submission" date="2023-10" db="EMBL/GenBank/DDBJ databases">
        <title>Genome assembly of Pristionchus species.</title>
        <authorList>
            <person name="Yoshida K."/>
            <person name="Sommer R.J."/>
        </authorList>
    </citation>
    <scope>NUCLEOTIDE SEQUENCE</scope>
    <source>
        <strain evidence="6">RS5133</strain>
    </source>
</reference>
<accession>A0AAV5V816</accession>
<evidence type="ECO:0000256" key="2">
    <source>
        <dbReference type="ARBA" id="ARBA00022741"/>
    </source>
</evidence>
<comment type="caution">
    <text evidence="6">The sequence shown here is derived from an EMBL/GenBank/DDBJ whole genome shotgun (WGS) entry which is preliminary data.</text>
</comment>
<keyword evidence="7" id="KW-1185">Reference proteome</keyword>
<feature type="domain" description="Protein kinase" evidence="5">
    <location>
        <begin position="11"/>
        <end position="285"/>
    </location>
</feature>
<evidence type="ECO:0000259" key="5">
    <source>
        <dbReference type="PROSITE" id="PS50011"/>
    </source>
</evidence>
<dbReference type="PANTHER" id="PTHR44329:SF288">
    <property type="entry name" value="MITOGEN-ACTIVATED PROTEIN KINASE KINASE KINASE 20"/>
    <property type="match status" value="1"/>
</dbReference>
<protein>
    <recommendedName>
        <fullName evidence="5">Protein kinase domain-containing protein</fullName>
    </recommendedName>
</protein>
<dbReference type="Proteomes" id="UP001432322">
    <property type="component" value="Unassembled WGS sequence"/>
</dbReference>
<keyword evidence="3" id="KW-0418">Kinase</keyword>
<dbReference type="InterPro" id="IPR001245">
    <property type="entry name" value="Ser-Thr/Tyr_kinase_cat_dom"/>
</dbReference>
<dbReference type="InterPro" id="IPR051681">
    <property type="entry name" value="Ser/Thr_Kinases-Pseudokinases"/>
</dbReference>
<evidence type="ECO:0000313" key="7">
    <source>
        <dbReference type="Proteomes" id="UP001432322"/>
    </source>
</evidence>
<dbReference type="PROSITE" id="PS50011">
    <property type="entry name" value="PROTEIN_KINASE_DOM"/>
    <property type="match status" value="1"/>
</dbReference>
<evidence type="ECO:0000256" key="3">
    <source>
        <dbReference type="ARBA" id="ARBA00022777"/>
    </source>
</evidence>
<dbReference type="SMART" id="SM00220">
    <property type="entry name" value="S_TKc"/>
    <property type="match status" value="1"/>
</dbReference>